<gene>
    <name evidence="4" type="ORF">V0U35_08025</name>
</gene>
<dbReference type="SUPFAM" id="SSF52172">
    <property type="entry name" value="CheY-like"/>
    <property type="match status" value="1"/>
</dbReference>
<dbReference type="SUPFAM" id="SSF55073">
    <property type="entry name" value="Nucleotide cyclase"/>
    <property type="match status" value="1"/>
</dbReference>
<evidence type="ECO:0000259" key="3">
    <source>
        <dbReference type="PROSITE" id="PS50887"/>
    </source>
</evidence>
<dbReference type="Pfam" id="PF00990">
    <property type="entry name" value="GGDEF"/>
    <property type="match status" value="1"/>
</dbReference>
<keyword evidence="5" id="KW-1185">Reference proteome</keyword>
<comment type="caution">
    <text evidence="4">The sequence shown here is derived from an EMBL/GenBank/DDBJ whole genome shotgun (WGS) entry which is preliminary data.</text>
</comment>
<dbReference type="RefSeq" id="WP_330196176.1">
    <property type="nucleotide sequence ID" value="NZ_JAZDRO010000003.1"/>
</dbReference>
<sequence>MGRTLNVLIRDASGEAAAAVKGIDALGFALTDWPENDDGTLLDRPAWDAVILTGGKPEAMTADITRVRQSPGKTVPVLAISEFNPLPCGADAWLHPPASPTQAAARIRTLTRLRTMEEIVLRRRAAANVFDHSLIDEPDDESRPCVLFVGDATPRFMNLRHALDDADTSVIAAFSSYSAFDYLHERPFDAVVLNAMQSRDVAFTISSAMRRNTRLYHTPVLLLARAGLKDEAEEAFARGVSDLLPDNARDEEIRGRILILAEERRRRRAAKRRLEACRTPKTLDEDTGLFRRRFGMAHLQDLLNASRRTGRSTALVLLQLDTPERQQSNAVVRDARRQFASMLRHLLRAEDCAVALETDLFAAILPMTDADGAACVAERVAAIADCTAFEGDDPLKPFRLTVRTAAIDAQGEETAEAFIERAARAMALPKTQVV</sequence>
<evidence type="ECO:0000256" key="1">
    <source>
        <dbReference type="PROSITE-ProRule" id="PRU00169"/>
    </source>
</evidence>
<dbReference type="EMBL" id="JAZDRO010000003">
    <property type="protein sequence ID" value="MEE2566627.1"/>
    <property type="molecule type" value="Genomic_DNA"/>
</dbReference>
<reference evidence="4 5" key="1">
    <citation type="submission" date="2024-01" db="EMBL/GenBank/DDBJ databases">
        <title>Hyphobacterium bacterium isolated from marine sediment.</title>
        <authorList>
            <person name="Zhao S."/>
        </authorList>
    </citation>
    <scope>NUCLEOTIDE SEQUENCE [LARGE SCALE GENOMIC DNA]</scope>
    <source>
        <strain evidence="4 5">Y60-23</strain>
    </source>
</reference>
<evidence type="ECO:0000313" key="5">
    <source>
        <dbReference type="Proteomes" id="UP001310692"/>
    </source>
</evidence>
<feature type="domain" description="Response regulatory" evidence="2">
    <location>
        <begin position="145"/>
        <end position="261"/>
    </location>
</feature>
<comment type="caution">
    <text evidence="1">Lacks conserved residue(s) required for the propagation of feature annotation.</text>
</comment>
<dbReference type="PROSITE" id="PS50110">
    <property type="entry name" value="RESPONSE_REGULATORY"/>
    <property type="match status" value="1"/>
</dbReference>
<keyword evidence="4" id="KW-0548">Nucleotidyltransferase</keyword>
<dbReference type="Proteomes" id="UP001310692">
    <property type="component" value="Unassembled WGS sequence"/>
</dbReference>
<evidence type="ECO:0000259" key="2">
    <source>
        <dbReference type="PROSITE" id="PS50110"/>
    </source>
</evidence>
<dbReference type="GO" id="GO:0052621">
    <property type="term" value="F:diguanylate cyclase activity"/>
    <property type="evidence" value="ECO:0007669"/>
    <property type="project" value="UniProtKB-EC"/>
</dbReference>
<evidence type="ECO:0000313" key="4">
    <source>
        <dbReference type="EMBL" id="MEE2566627.1"/>
    </source>
</evidence>
<dbReference type="Gene3D" id="3.40.50.2300">
    <property type="match status" value="1"/>
</dbReference>
<accession>A0ABU7LZB7</accession>
<feature type="domain" description="GGDEF" evidence="3">
    <location>
        <begin position="311"/>
        <end position="434"/>
    </location>
</feature>
<dbReference type="InterPro" id="IPR011006">
    <property type="entry name" value="CheY-like_superfamily"/>
</dbReference>
<dbReference type="InterPro" id="IPR001789">
    <property type="entry name" value="Sig_transdc_resp-reg_receiver"/>
</dbReference>
<organism evidence="4 5">
    <name type="scientific">Hyphobacterium marinum</name>
    <dbReference type="NCBI Taxonomy" id="3116574"/>
    <lineage>
        <taxon>Bacteria</taxon>
        <taxon>Pseudomonadati</taxon>
        <taxon>Pseudomonadota</taxon>
        <taxon>Alphaproteobacteria</taxon>
        <taxon>Maricaulales</taxon>
        <taxon>Maricaulaceae</taxon>
        <taxon>Hyphobacterium</taxon>
    </lineage>
</organism>
<dbReference type="InterPro" id="IPR029787">
    <property type="entry name" value="Nucleotide_cyclase"/>
</dbReference>
<dbReference type="EC" id="2.7.7.65" evidence="4"/>
<dbReference type="InterPro" id="IPR000160">
    <property type="entry name" value="GGDEF_dom"/>
</dbReference>
<dbReference type="Gene3D" id="3.30.70.270">
    <property type="match status" value="1"/>
</dbReference>
<name>A0ABU7LZB7_9PROT</name>
<dbReference type="InterPro" id="IPR043128">
    <property type="entry name" value="Rev_trsase/Diguanyl_cyclase"/>
</dbReference>
<proteinExistence type="predicted"/>
<protein>
    <submittedName>
        <fullName evidence="4">Diguanylate cyclase</fullName>
        <ecNumber evidence="4">2.7.7.65</ecNumber>
    </submittedName>
</protein>
<keyword evidence="4" id="KW-0808">Transferase</keyword>
<dbReference type="PROSITE" id="PS50887">
    <property type="entry name" value="GGDEF"/>
    <property type="match status" value="1"/>
</dbReference>